<keyword evidence="1 3" id="KW-0479">Metal-binding</keyword>
<comment type="caution">
    <text evidence="7">The sequence shown here is derived from an EMBL/GenBank/DDBJ whole genome shotgun (WGS) entry which is preliminary data.</text>
</comment>
<reference evidence="7" key="1">
    <citation type="submission" date="2020-10" db="EMBL/GenBank/DDBJ databases">
        <authorList>
            <person name="Kikuchi T."/>
        </authorList>
    </citation>
    <scope>NUCLEOTIDE SEQUENCE</scope>
    <source>
        <strain evidence="7">NKZ352</strain>
    </source>
</reference>
<dbReference type="EMBL" id="CAJGYM010000183">
    <property type="protein sequence ID" value="CAD6199564.1"/>
    <property type="molecule type" value="Genomic_DNA"/>
</dbReference>
<dbReference type="InterPro" id="IPR013083">
    <property type="entry name" value="Znf_RING/FYVE/PHD"/>
</dbReference>
<feature type="transmembrane region" description="Helical" evidence="5">
    <location>
        <begin position="344"/>
        <end position="370"/>
    </location>
</feature>
<keyword evidence="5" id="KW-1133">Transmembrane helix</keyword>
<evidence type="ECO:0000256" key="4">
    <source>
        <dbReference type="SAM" id="MobiDB-lite"/>
    </source>
</evidence>
<dbReference type="Gene3D" id="3.30.40.10">
    <property type="entry name" value="Zinc/RING finger domain, C3HC4 (zinc finger)"/>
    <property type="match status" value="1"/>
</dbReference>
<dbReference type="PANTHER" id="PTHR11685">
    <property type="entry name" value="RBR FAMILY RING FINGER AND IBR DOMAIN-CONTAINING"/>
    <property type="match status" value="1"/>
</dbReference>
<keyword evidence="5" id="KW-0472">Membrane</keyword>
<feature type="compositionally biased region" description="Polar residues" evidence="4">
    <location>
        <begin position="98"/>
        <end position="108"/>
    </location>
</feature>
<feature type="compositionally biased region" description="Acidic residues" evidence="4">
    <location>
        <begin position="122"/>
        <end position="136"/>
    </location>
</feature>
<protein>
    <recommendedName>
        <fullName evidence="6">RING-type domain-containing protein</fullName>
    </recommendedName>
</protein>
<gene>
    <name evidence="7" type="ORF">CAUJ_LOCUS15466</name>
</gene>
<feature type="region of interest" description="Disordered" evidence="4">
    <location>
        <begin position="1"/>
        <end position="168"/>
    </location>
</feature>
<keyword evidence="2" id="KW-0862">Zinc</keyword>
<feature type="compositionally biased region" description="Basic and acidic residues" evidence="4">
    <location>
        <begin position="485"/>
        <end position="499"/>
    </location>
</feature>
<sequence length="529" mass="58910">MPGKKSKSGGGKGAKSKTKVSKGKMAKKSKNKGTKSKVSKGPKNKNSKMANKRGSKNKPAKKSKGNKKVPPKNKPGAGAASDEGSDDVDFEELGETSPDGTSKPAKSSNENHSEKLQPSAAEIEDELDDEDGDENQEPSQNPDRIRSGEKNKHQSPDNEDDKKDNEKELGSLKCSACSTTDEVRIVLRQCGHVTCVPCALNYLKMKILVEGSARIKCPKETCKLRLHENDVNALLDEKEPALDDYMPREHRIFLQYKHNKHSTFCAIPQIIKRCPFCKSLYTHEEGCNYVRCANKACRTNFCWPCGNPIGLPVSHYTYASSCRLGYKDLEKSLYPLRMLIEVHIVALVIGFPAAVLFCYLYIPMLVFVAVPYSLMRQAWLDATERTDLLTPAEKAILLFKLTMKLLTGLLIAMPISLGSLISSLFLLSLYSSILIVKMSPYGNSRRKYERVLCVVRWVGRLFRIGPYGELLKEAEKNREELHKRFDQCNDSSERGKITDLESGSSSNGKKASSAKAENDYVVRIGDKKN</sequence>
<feature type="domain" description="RING-type" evidence="6">
    <location>
        <begin position="174"/>
        <end position="218"/>
    </location>
</feature>
<dbReference type="AlphaFoldDB" id="A0A8S1HVX5"/>
<keyword evidence="5" id="KW-0812">Transmembrane</keyword>
<organism evidence="7 8">
    <name type="scientific">Caenorhabditis auriculariae</name>
    <dbReference type="NCBI Taxonomy" id="2777116"/>
    <lineage>
        <taxon>Eukaryota</taxon>
        <taxon>Metazoa</taxon>
        <taxon>Ecdysozoa</taxon>
        <taxon>Nematoda</taxon>
        <taxon>Chromadorea</taxon>
        <taxon>Rhabditida</taxon>
        <taxon>Rhabditina</taxon>
        <taxon>Rhabditomorpha</taxon>
        <taxon>Rhabditoidea</taxon>
        <taxon>Rhabditidae</taxon>
        <taxon>Peloderinae</taxon>
        <taxon>Caenorhabditis</taxon>
    </lineage>
</organism>
<dbReference type="PROSITE" id="PS50089">
    <property type="entry name" value="ZF_RING_2"/>
    <property type="match status" value="1"/>
</dbReference>
<feature type="compositionally biased region" description="Acidic residues" evidence="4">
    <location>
        <begin position="83"/>
        <end position="94"/>
    </location>
</feature>
<feature type="region of interest" description="Disordered" evidence="4">
    <location>
        <begin position="485"/>
        <end position="516"/>
    </location>
</feature>
<dbReference type="SUPFAM" id="SSF57850">
    <property type="entry name" value="RING/U-box"/>
    <property type="match status" value="2"/>
</dbReference>
<evidence type="ECO:0000256" key="1">
    <source>
        <dbReference type="ARBA" id="ARBA00022771"/>
    </source>
</evidence>
<dbReference type="InterPro" id="IPR031127">
    <property type="entry name" value="E3_UB_ligase_RBR"/>
</dbReference>
<evidence type="ECO:0000313" key="7">
    <source>
        <dbReference type="EMBL" id="CAD6199564.1"/>
    </source>
</evidence>
<feature type="compositionally biased region" description="Basic residues" evidence="4">
    <location>
        <begin position="14"/>
        <end position="71"/>
    </location>
</feature>
<evidence type="ECO:0000256" key="3">
    <source>
        <dbReference type="PROSITE-ProRule" id="PRU00175"/>
    </source>
</evidence>
<dbReference type="GO" id="GO:0004842">
    <property type="term" value="F:ubiquitin-protein transferase activity"/>
    <property type="evidence" value="ECO:0007669"/>
    <property type="project" value="InterPro"/>
</dbReference>
<evidence type="ECO:0000313" key="8">
    <source>
        <dbReference type="Proteomes" id="UP000835052"/>
    </source>
</evidence>
<dbReference type="Gene3D" id="1.20.120.1750">
    <property type="match status" value="1"/>
</dbReference>
<feature type="compositionally biased region" description="Basic and acidic residues" evidence="4">
    <location>
        <begin position="143"/>
        <end position="168"/>
    </location>
</feature>
<dbReference type="GO" id="GO:0016567">
    <property type="term" value="P:protein ubiquitination"/>
    <property type="evidence" value="ECO:0007669"/>
    <property type="project" value="InterPro"/>
</dbReference>
<dbReference type="Proteomes" id="UP000835052">
    <property type="component" value="Unassembled WGS sequence"/>
</dbReference>
<dbReference type="OrthoDB" id="10009520at2759"/>
<accession>A0A8S1HVX5</accession>
<proteinExistence type="predicted"/>
<keyword evidence="1 3" id="KW-0863">Zinc-finger</keyword>
<evidence type="ECO:0000256" key="2">
    <source>
        <dbReference type="ARBA" id="ARBA00022833"/>
    </source>
</evidence>
<dbReference type="CDD" id="cd20336">
    <property type="entry name" value="Rcat_RBR"/>
    <property type="match status" value="1"/>
</dbReference>
<feature type="compositionally biased region" description="Low complexity" evidence="4">
    <location>
        <begin position="501"/>
        <end position="515"/>
    </location>
</feature>
<dbReference type="InterPro" id="IPR001841">
    <property type="entry name" value="Znf_RING"/>
</dbReference>
<dbReference type="GO" id="GO:0008270">
    <property type="term" value="F:zinc ion binding"/>
    <property type="evidence" value="ECO:0007669"/>
    <property type="project" value="UniProtKB-KW"/>
</dbReference>
<keyword evidence="8" id="KW-1185">Reference proteome</keyword>
<feature type="transmembrane region" description="Helical" evidence="5">
    <location>
        <begin position="409"/>
        <end position="436"/>
    </location>
</feature>
<name>A0A8S1HVX5_9PELO</name>
<evidence type="ECO:0000256" key="5">
    <source>
        <dbReference type="SAM" id="Phobius"/>
    </source>
</evidence>
<evidence type="ECO:0000259" key="6">
    <source>
        <dbReference type="PROSITE" id="PS50089"/>
    </source>
</evidence>